<accession>A0AAD3T3T1</accession>
<keyword evidence="1" id="KW-0812">Transmembrane</keyword>
<comment type="caution">
    <text evidence="2">The sequence shown here is derived from an EMBL/GenBank/DDBJ whole genome shotgun (WGS) entry which is preliminary data.</text>
</comment>
<evidence type="ECO:0000313" key="3">
    <source>
        <dbReference type="Proteomes" id="UP001279734"/>
    </source>
</evidence>
<dbReference type="AlphaFoldDB" id="A0AAD3T3T1"/>
<gene>
    <name evidence="2" type="ORF">Nepgr_023960</name>
</gene>
<dbReference type="EMBL" id="BSYO01000024">
    <property type="protein sequence ID" value="GMH22117.1"/>
    <property type="molecule type" value="Genomic_DNA"/>
</dbReference>
<evidence type="ECO:0000313" key="2">
    <source>
        <dbReference type="EMBL" id="GMH22117.1"/>
    </source>
</evidence>
<protein>
    <submittedName>
        <fullName evidence="2">Uncharacterized protein</fullName>
    </submittedName>
</protein>
<sequence>MPEEREFTSDCCCGGSSATAVWLGGFLLFCECLAWIDPDAVGCWIGVLVLYEVVNATFDVEPYAAAVAVRLAWRWKAPDFLSPASCSGFCFGCLLAQVTSSVCRWICGAMFSTAVDGAGELEAWELRVLGSWIVADFDALRLLSLASDPVGLSVWRLPLVLLLIIRMLIGFGRWLHIWLGVLGAMPLVSPMLLKIGASAAFVLAPAACRLLAVATGLGE</sequence>
<keyword evidence="3" id="KW-1185">Reference proteome</keyword>
<keyword evidence="1" id="KW-0472">Membrane</keyword>
<proteinExistence type="predicted"/>
<evidence type="ECO:0000256" key="1">
    <source>
        <dbReference type="SAM" id="Phobius"/>
    </source>
</evidence>
<reference evidence="2" key="1">
    <citation type="submission" date="2023-05" db="EMBL/GenBank/DDBJ databases">
        <title>Nepenthes gracilis genome sequencing.</title>
        <authorList>
            <person name="Fukushima K."/>
        </authorList>
    </citation>
    <scope>NUCLEOTIDE SEQUENCE</scope>
    <source>
        <strain evidence="2">SING2019-196</strain>
    </source>
</reference>
<organism evidence="2 3">
    <name type="scientific">Nepenthes gracilis</name>
    <name type="common">Slender pitcher plant</name>
    <dbReference type="NCBI Taxonomy" id="150966"/>
    <lineage>
        <taxon>Eukaryota</taxon>
        <taxon>Viridiplantae</taxon>
        <taxon>Streptophyta</taxon>
        <taxon>Embryophyta</taxon>
        <taxon>Tracheophyta</taxon>
        <taxon>Spermatophyta</taxon>
        <taxon>Magnoliopsida</taxon>
        <taxon>eudicotyledons</taxon>
        <taxon>Gunneridae</taxon>
        <taxon>Pentapetalae</taxon>
        <taxon>Caryophyllales</taxon>
        <taxon>Nepenthaceae</taxon>
        <taxon>Nepenthes</taxon>
    </lineage>
</organism>
<keyword evidence="1" id="KW-1133">Transmembrane helix</keyword>
<name>A0AAD3T3T1_NEPGR</name>
<feature type="transmembrane region" description="Helical" evidence="1">
    <location>
        <begin position="200"/>
        <end position="218"/>
    </location>
</feature>
<dbReference type="Proteomes" id="UP001279734">
    <property type="component" value="Unassembled WGS sequence"/>
</dbReference>